<evidence type="ECO:0000256" key="2">
    <source>
        <dbReference type="ARBA" id="ARBA00022448"/>
    </source>
</evidence>
<dbReference type="InterPro" id="IPR014743">
    <property type="entry name" value="Cl-channel_core"/>
</dbReference>
<keyword evidence="7" id="KW-0869">Chloride channel</keyword>
<feature type="transmembrane region" description="Helical" evidence="11">
    <location>
        <begin position="358"/>
        <end position="379"/>
    </location>
</feature>
<keyword evidence="8" id="KW-0868">Chloride</keyword>
<feature type="region of interest" description="Disordered" evidence="10">
    <location>
        <begin position="456"/>
        <end position="506"/>
    </location>
</feature>
<name>A0A557QR09_9RHOO</name>
<dbReference type="GO" id="GO:0034707">
    <property type="term" value="C:chloride channel complex"/>
    <property type="evidence" value="ECO:0007669"/>
    <property type="project" value="UniProtKB-KW"/>
</dbReference>
<dbReference type="SUPFAM" id="SSF81340">
    <property type="entry name" value="Clc chloride channel"/>
    <property type="match status" value="1"/>
</dbReference>
<dbReference type="AlphaFoldDB" id="A0A557QR09"/>
<dbReference type="PRINTS" id="PR00762">
    <property type="entry name" value="CLCHANNEL"/>
</dbReference>
<keyword evidence="2" id="KW-0813">Transport</keyword>
<keyword evidence="9" id="KW-0407">Ion channel</keyword>
<feature type="transmembrane region" description="Helical" evidence="11">
    <location>
        <begin position="73"/>
        <end position="95"/>
    </location>
</feature>
<evidence type="ECO:0000313" key="13">
    <source>
        <dbReference type="Proteomes" id="UP000319502"/>
    </source>
</evidence>
<dbReference type="PANTHER" id="PTHR43427:SF6">
    <property type="entry name" value="CHLORIDE CHANNEL PROTEIN CLC-E"/>
    <property type="match status" value="1"/>
</dbReference>
<feature type="transmembrane region" description="Helical" evidence="11">
    <location>
        <begin position="253"/>
        <end position="275"/>
    </location>
</feature>
<feature type="compositionally biased region" description="Basic and acidic residues" evidence="10">
    <location>
        <begin position="476"/>
        <end position="485"/>
    </location>
</feature>
<feature type="transmembrane region" description="Helical" evidence="11">
    <location>
        <begin position="295"/>
        <end position="314"/>
    </location>
</feature>
<dbReference type="InterPro" id="IPR050368">
    <property type="entry name" value="ClC-type_chloride_channel"/>
</dbReference>
<evidence type="ECO:0000256" key="8">
    <source>
        <dbReference type="ARBA" id="ARBA00023214"/>
    </source>
</evidence>
<evidence type="ECO:0000256" key="3">
    <source>
        <dbReference type="ARBA" id="ARBA00022692"/>
    </source>
</evidence>
<evidence type="ECO:0000256" key="6">
    <source>
        <dbReference type="ARBA" id="ARBA00023136"/>
    </source>
</evidence>
<feature type="transmembrane region" description="Helical" evidence="11">
    <location>
        <begin position="43"/>
        <end position="67"/>
    </location>
</feature>
<gene>
    <name evidence="12" type="ORF">FHP91_12755</name>
</gene>
<dbReference type="CDD" id="cd01034">
    <property type="entry name" value="EriC_like"/>
    <property type="match status" value="1"/>
</dbReference>
<evidence type="ECO:0000256" key="5">
    <source>
        <dbReference type="ARBA" id="ARBA00023065"/>
    </source>
</evidence>
<evidence type="ECO:0000256" key="9">
    <source>
        <dbReference type="ARBA" id="ARBA00023303"/>
    </source>
</evidence>
<evidence type="ECO:0000256" key="10">
    <source>
        <dbReference type="SAM" id="MobiDB-lite"/>
    </source>
</evidence>
<comment type="subcellular location">
    <subcellularLocation>
        <location evidence="1">Membrane</location>
        <topology evidence="1">Multi-pass membrane protein</topology>
    </subcellularLocation>
</comment>
<feature type="transmembrane region" description="Helical" evidence="11">
    <location>
        <begin position="334"/>
        <end position="351"/>
    </location>
</feature>
<reference evidence="12 13" key="1">
    <citation type="submission" date="2019-07" db="EMBL/GenBank/DDBJ databases">
        <title>The pathways for chlorine oxyanion respiration interact through the shared metabolite chlorate.</title>
        <authorList>
            <person name="Barnum T.P."/>
            <person name="Cheng Y."/>
            <person name="Hill K.A."/>
            <person name="Lucas L.N."/>
            <person name="Carlson H.K."/>
            <person name="Coates J.D."/>
        </authorList>
    </citation>
    <scope>NUCLEOTIDE SEQUENCE [LARGE SCALE GENOMIC DNA]</scope>
    <source>
        <strain evidence="12 13">SFB-3</strain>
    </source>
</reference>
<feature type="transmembrane region" description="Helical" evidence="11">
    <location>
        <begin position="132"/>
        <end position="150"/>
    </location>
</feature>
<evidence type="ECO:0000256" key="11">
    <source>
        <dbReference type="SAM" id="Phobius"/>
    </source>
</evidence>
<evidence type="ECO:0000256" key="7">
    <source>
        <dbReference type="ARBA" id="ARBA00023173"/>
    </source>
</evidence>
<sequence length="506" mass="52665">MPKNGSPNSSSGGKFRAFITRFTRSGFRVAMPWLSFGRWQNRILFVGIALLAGLAAIVFAIGADLAIEVHAELVHLAWWSSLLIAPAGFALISWLTRRFFPGCEGSGIPQAIAASLTEDSAIRKRLLSVRIIFGKIILTLVGLLSGASIGREGPSVQVGASILNLLSGKRKNGRIAPTKDLIVAGGGAGVASAFNTPLGGIMFAIEELSRYRAFRANSTTLVAVIFAGLMSLATLGNYTYFGRTPAAVGWPDGLWPVLLCGILGGLAGGISTRLLIASSRGLPGRVGWFKRERPVAFAAACGLATAIIGLSTGGMTWGTGYAESKAALEGTAGLPIYFMFAKAAVIWIAFISGIPGGIFAPALAIGAGLGANVALMLGIDHNPAILVLGTVAFLAGITQSPITSFVIVMEMTANHQMLLPLMSAAVIAQGFSRSVAPVPLYDALAIDMLKRLTHEEKERKAATSDSDVEPESVAAAEHDPPHPAADDVPPSTDDANTPPASPKPTS</sequence>
<proteinExistence type="predicted"/>
<feature type="transmembrane region" description="Helical" evidence="11">
    <location>
        <begin position="181"/>
        <end position="205"/>
    </location>
</feature>
<keyword evidence="6 11" id="KW-0472">Membrane</keyword>
<dbReference type="PANTHER" id="PTHR43427">
    <property type="entry name" value="CHLORIDE CHANNEL PROTEIN CLC-E"/>
    <property type="match status" value="1"/>
</dbReference>
<organism evidence="12 13">
    <name type="scientific">Denitromonas halophila</name>
    <dbReference type="NCBI Taxonomy" id="1629404"/>
    <lineage>
        <taxon>Bacteria</taxon>
        <taxon>Pseudomonadati</taxon>
        <taxon>Pseudomonadota</taxon>
        <taxon>Betaproteobacteria</taxon>
        <taxon>Rhodocyclales</taxon>
        <taxon>Zoogloeaceae</taxon>
        <taxon>Denitromonas</taxon>
    </lineage>
</organism>
<feature type="transmembrane region" description="Helical" evidence="11">
    <location>
        <begin position="385"/>
        <end position="408"/>
    </location>
</feature>
<keyword evidence="4 11" id="KW-1133">Transmembrane helix</keyword>
<keyword evidence="3 11" id="KW-0812">Transmembrane</keyword>
<keyword evidence="5" id="KW-0406">Ion transport</keyword>
<dbReference type="EMBL" id="VMNK01000011">
    <property type="protein sequence ID" value="TVO55343.1"/>
    <property type="molecule type" value="Genomic_DNA"/>
</dbReference>
<evidence type="ECO:0000313" key="12">
    <source>
        <dbReference type="EMBL" id="TVO55343.1"/>
    </source>
</evidence>
<accession>A0A557QR09</accession>
<dbReference type="Proteomes" id="UP000319502">
    <property type="component" value="Unassembled WGS sequence"/>
</dbReference>
<dbReference type="Gene3D" id="1.10.3080.10">
    <property type="entry name" value="Clc chloride channel"/>
    <property type="match status" value="1"/>
</dbReference>
<protein>
    <submittedName>
        <fullName evidence="12">Chloride channel protein</fullName>
    </submittedName>
</protein>
<feature type="transmembrane region" description="Helical" evidence="11">
    <location>
        <begin position="217"/>
        <end position="241"/>
    </location>
</feature>
<dbReference type="Pfam" id="PF00654">
    <property type="entry name" value="Voltage_CLC"/>
    <property type="match status" value="1"/>
</dbReference>
<dbReference type="OrthoDB" id="9767361at2"/>
<dbReference type="GO" id="GO:0005254">
    <property type="term" value="F:chloride channel activity"/>
    <property type="evidence" value="ECO:0007669"/>
    <property type="project" value="UniProtKB-KW"/>
</dbReference>
<keyword evidence="13" id="KW-1185">Reference proteome</keyword>
<comment type="caution">
    <text evidence="12">The sequence shown here is derived from an EMBL/GenBank/DDBJ whole genome shotgun (WGS) entry which is preliminary data.</text>
</comment>
<dbReference type="InterPro" id="IPR001807">
    <property type="entry name" value="ClC"/>
</dbReference>
<evidence type="ECO:0000256" key="1">
    <source>
        <dbReference type="ARBA" id="ARBA00004141"/>
    </source>
</evidence>
<evidence type="ECO:0000256" key="4">
    <source>
        <dbReference type="ARBA" id="ARBA00022989"/>
    </source>
</evidence>